<protein>
    <submittedName>
        <fullName evidence="1">Uncharacterized protein</fullName>
    </submittedName>
</protein>
<dbReference type="AlphaFoldDB" id="A0A7W2HE99"/>
<dbReference type="Proteomes" id="UP000586976">
    <property type="component" value="Unassembled WGS sequence"/>
</dbReference>
<reference evidence="1 2" key="1">
    <citation type="submission" date="2020-07" db="EMBL/GenBank/DDBJ databases">
        <title>Streptomyces isolated from Indian soil.</title>
        <authorList>
            <person name="Mandal S."/>
            <person name="Maiti P.K."/>
        </authorList>
    </citation>
    <scope>NUCLEOTIDE SEQUENCE [LARGE SCALE GENOMIC DNA]</scope>
    <source>
        <strain evidence="1 2">PSKA54</strain>
    </source>
</reference>
<organism evidence="1 2">
    <name type="scientific">Streptomyces himalayensis subsp. aureolus</name>
    <dbReference type="NCBI Taxonomy" id="2758039"/>
    <lineage>
        <taxon>Bacteria</taxon>
        <taxon>Bacillati</taxon>
        <taxon>Actinomycetota</taxon>
        <taxon>Actinomycetes</taxon>
        <taxon>Kitasatosporales</taxon>
        <taxon>Streptomycetaceae</taxon>
        <taxon>Streptomyces</taxon>
        <taxon>Streptomyces himalayensis</taxon>
    </lineage>
</organism>
<comment type="caution">
    <text evidence="1">The sequence shown here is derived from an EMBL/GenBank/DDBJ whole genome shotgun (WGS) entry which is preliminary data.</text>
</comment>
<accession>A0A7W2HE99</accession>
<evidence type="ECO:0000313" key="1">
    <source>
        <dbReference type="EMBL" id="MBA4860610.1"/>
    </source>
</evidence>
<name>A0A7W2HE99_9ACTN</name>
<sequence length="48" mass="5307">MDRKPALGAEHALAGTGLGRLQTVRYAHIRQFHEEVHRAFLAPAAVRS</sequence>
<dbReference type="EMBL" id="JACEQY010000003">
    <property type="protein sequence ID" value="MBA4860610.1"/>
    <property type="molecule type" value="Genomic_DNA"/>
</dbReference>
<gene>
    <name evidence="1" type="ORF">H1V43_04300</name>
</gene>
<evidence type="ECO:0000313" key="2">
    <source>
        <dbReference type="Proteomes" id="UP000586976"/>
    </source>
</evidence>
<dbReference type="RefSeq" id="WP_181862994.1">
    <property type="nucleotide sequence ID" value="NZ_JACEQY010000003.1"/>
</dbReference>
<keyword evidence="2" id="KW-1185">Reference proteome</keyword>
<proteinExistence type="predicted"/>